<evidence type="ECO:0000259" key="1">
    <source>
        <dbReference type="Pfam" id="PF14082"/>
    </source>
</evidence>
<accession>A0A8T4IUJ0</accession>
<gene>
    <name evidence="2" type="ORF">KDA82_07825</name>
</gene>
<comment type="caution">
    <text evidence="2">The sequence shown here is derived from an EMBL/GenBank/DDBJ whole genome shotgun (WGS) entry which is preliminary data.</text>
</comment>
<evidence type="ECO:0000313" key="2">
    <source>
        <dbReference type="EMBL" id="MBR7672924.1"/>
    </source>
</evidence>
<proteinExistence type="predicted"/>
<organism evidence="2 3">
    <name type="scientific">Streptomyces daliensis</name>
    <dbReference type="NCBI Taxonomy" id="299421"/>
    <lineage>
        <taxon>Bacteria</taxon>
        <taxon>Bacillati</taxon>
        <taxon>Actinomycetota</taxon>
        <taxon>Actinomycetes</taxon>
        <taxon>Kitasatosporales</taxon>
        <taxon>Streptomycetaceae</taxon>
        <taxon>Streptomyces</taxon>
    </lineage>
</organism>
<evidence type="ECO:0000313" key="3">
    <source>
        <dbReference type="Proteomes" id="UP000675554"/>
    </source>
</evidence>
<keyword evidence="3" id="KW-1185">Reference proteome</keyword>
<dbReference type="AlphaFoldDB" id="A0A8T4IUJ0"/>
<protein>
    <submittedName>
        <fullName evidence="2">DUF4263 domain-containing protein</fullName>
    </submittedName>
</protein>
<dbReference type="InterPro" id="IPR025359">
    <property type="entry name" value="SduA_C"/>
</dbReference>
<dbReference type="Pfam" id="PF14082">
    <property type="entry name" value="SduA_C"/>
    <property type="match status" value="1"/>
</dbReference>
<dbReference type="EMBL" id="JAGSMN010000145">
    <property type="protein sequence ID" value="MBR7672924.1"/>
    <property type="molecule type" value="Genomic_DNA"/>
</dbReference>
<feature type="domain" description="Shedu protein SduA C-terminal" evidence="1">
    <location>
        <begin position="246"/>
        <end position="395"/>
    </location>
</feature>
<reference evidence="2" key="1">
    <citation type="submission" date="2021-04" db="EMBL/GenBank/DDBJ databases">
        <title>Sequencing of actinobacteria type strains.</title>
        <authorList>
            <person name="Nguyen G.-S."/>
            <person name="Wentzel A."/>
        </authorList>
    </citation>
    <scope>NUCLEOTIDE SEQUENCE</scope>
    <source>
        <strain evidence="2">DSM 42095</strain>
    </source>
</reference>
<name>A0A8T4IUJ0_9ACTN</name>
<sequence length="413" mass="45832">MTPTPTPRSDKALEFHLQDIERAATAPEVTAAVGAVLRHIAVRANGYRPGGKKLTGLLAEARRCAARHEEWETVRSLQDAVHYTEGRLLRPDYEEKYRLSYFPKEPRDELGLQYIARTLTRTGELWCSEGRKILGERPGITPKELLTEIAELSADAELTRAPEEDPARYHIPRGAAELAKWTERVLRNRVEIVDPHDAAHRIVSSPEALAVLAADEDGRTLLRAAELQRRAEGLAALRSVAEDPSATEHALQRALSGQHWIFGGRFVAESEHRRLVPGDELDIPLLRADGALHVVELKQAAGVSRLVKRQRGAWVPTHQVHDAVGQAINYLVGLDENRERIREEFGIDTRRASAVVLIGHPLGQPEVPEEVINEALRTHTAHLSRVEVLTYKELIDSAERALGEGAGTEAPLP</sequence>
<dbReference type="Proteomes" id="UP000675554">
    <property type="component" value="Unassembled WGS sequence"/>
</dbReference>